<feature type="transmembrane region" description="Helical" evidence="7">
    <location>
        <begin position="38"/>
        <end position="58"/>
    </location>
</feature>
<feature type="signal peptide" evidence="8">
    <location>
        <begin position="1"/>
        <end position="15"/>
    </location>
</feature>
<evidence type="ECO:0000256" key="3">
    <source>
        <dbReference type="ARBA" id="ARBA00022692"/>
    </source>
</evidence>
<keyword evidence="3 7" id="KW-0812">Transmembrane</keyword>
<feature type="compositionally biased region" description="Polar residues" evidence="6">
    <location>
        <begin position="352"/>
        <end position="364"/>
    </location>
</feature>
<accession>A0A7S0SSW0</accession>
<evidence type="ECO:0000256" key="1">
    <source>
        <dbReference type="ARBA" id="ARBA00004141"/>
    </source>
</evidence>
<evidence type="ECO:0000256" key="7">
    <source>
        <dbReference type="SAM" id="Phobius"/>
    </source>
</evidence>
<sequence length="450" mass="50108">MGSFVSCIAINLCECAACTACSCFSSLLNWSMSQATRFSHLLIILITFTIAIVLGQSFPNDINGYNEYTSINLTNNCIDSYENECIYRQLIYRASFSLVVLFIILSITSYYSDSINKGFWVLKLGLTVSLFIGFWWAENAFFSGWAEAARIISFFWLLGQSLLLLDFAHDIHDVMLLTALEEEKEGNDTRHIYGTYLLMSIGSLTCAGVGLAYLFIDYTGCRLGMFFTVLTLLIGVITTIVSLLNVVNKGLLTPCIMFGYSVFLCWYALLSNPDESCNPTAGDVNGTKNVAVVVISIVSIIILMYCVINGTKIVQIFLPDGEGVIKSYNTNAKSKELENVLTGEDTKPTGVASMNMTRDSNSPDNSEESVEIKESGTPNERAFFHVLMIFVCSYGAMILTSWGTTNGAPENYNSYTQSKGNESMWLKIVSQWFFLILYFRILQLAYQSNE</sequence>
<evidence type="ECO:0000313" key="9">
    <source>
        <dbReference type="EMBL" id="CAD8714290.1"/>
    </source>
</evidence>
<reference evidence="9" key="1">
    <citation type="submission" date="2021-01" db="EMBL/GenBank/DDBJ databases">
        <authorList>
            <person name="Corre E."/>
            <person name="Pelletier E."/>
            <person name="Niang G."/>
            <person name="Scheremetjew M."/>
            <person name="Finn R."/>
            <person name="Kale V."/>
            <person name="Holt S."/>
            <person name="Cochrane G."/>
            <person name="Meng A."/>
            <person name="Brown T."/>
            <person name="Cohen L."/>
        </authorList>
    </citation>
    <scope>NUCLEOTIDE SEQUENCE</scope>
    <source>
        <strain evidence="9">UTEXLB2642</strain>
    </source>
</reference>
<keyword evidence="8" id="KW-0732">Signal</keyword>
<dbReference type="Pfam" id="PF03348">
    <property type="entry name" value="Serinc"/>
    <property type="match status" value="1"/>
</dbReference>
<feature type="transmembrane region" description="Helical" evidence="7">
    <location>
        <begin position="222"/>
        <end position="244"/>
    </location>
</feature>
<evidence type="ECO:0000256" key="8">
    <source>
        <dbReference type="SAM" id="SignalP"/>
    </source>
</evidence>
<comment type="similarity">
    <text evidence="2">Belongs to the TDE1 family.</text>
</comment>
<feature type="transmembrane region" description="Helical" evidence="7">
    <location>
        <begin position="290"/>
        <end position="308"/>
    </location>
</feature>
<dbReference type="EMBL" id="HBFD01001174">
    <property type="protein sequence ID" value="CAD8714290.1"/>
    <property type="molecule type" value="Transcribed_RNA"/>
</dbReference>
<feature type="transmembrane region" description="Helical" evidence="7">
    <location>
        <begin position="424"/>
        <end position="442"/>
    </location>
</feature>
<dbReference type="PANTHER" id="PTHR10383">
    <property type="entry name" value="SERINE INCORPORATOR"/>
    <property type="match status" value="1"/>
</dbReference>
<evidence type="ECO:0000256" key="6">
    <source>
        <dbReference type="SAM" id="MobiDB-lite"/>
    </source>
</evidence>
<feature type="region of interest" description="Disordered" evidence="6">
    <location>
        <begin position="351"/>
        <end position="374"/>
    </location>
</feature>
<feature type="transmembrane region" description="Helical" evidence="7">
    <location>
        <begin position="251"/>
        <end position="270"/>
    </location>
</feature>
<evidence type="ECO:0000256" key="5">
    <source>
        <dbReference type="ARBA" id="ARBA00023136"/>
    </source>
</evidence>
<feature type="transmembrane region" description="Helical" evidence="7">
    <location>
        <begin position="148"/>
        <end position="168"/>
    </location>
</feature>
<proteinExistence type="inferred from homology"/>
<keyword evidence="4 7" id="KW-1133">Transmembrane helix</keyword>
<feature type="transmembrane region" description="Helical" evidence="7">
    <location>
        <begin position="118"/>
        <end position="136"/>
    </location>
</feature>
<dbReference type="GO" id="GO:0016020">
    <property type="term" value="C:membrane"/>
    <property type="evidence" value="ECO:0007669"/>
    <property type="project" value="UniProtKB-SubCell"/>
</dbReference>
<dbReference type="InterPro" id="IPR005016">
    <property type="entry name" value="TDE1/TMS"/>
</dbReference>
<feature type="chain" id="PRO_5030504427" description="Serine incorporator" evidence="8">
    <location>
        <begin position="16"/>
        <end position="450"/>
    </location>
</feature>
<protein>
    <recommendedName>
        <fullName evidence="10">Serine incorporator</fullName>
    </recommendedName>
</protein>
<dbReference type="AlphaFoldDB" id="A0A7S0SSW0"/>
<evidence type="ECO:0008006" key="10">
    <source>
        <dbReference type="Google" id="ProtNLM"/>
    </source>
</evidence>
<organism evidence="9">
    <name type="scientific">Chromulina nebulosa</name>
    <dbReference type="NCBI Taxonomy" id="96789"/>
    <lineage>
        <taxon>Eukaryota</taxon>
        <taxon>Sar</taxon>
        <taxon>Stramenopiles</taxon>
        <taxon>Ochrophyta</taxon>
        <taxon>Chrysophyceae</taxon>
        <taxon>Chromulinales</taxon>
        <taxon>Chromulinaceae</taxon>
        <taxon>Chromulina</taxon>
    </lineage>
</organism>
<feature type="transmembrane region" description="Helical" evidence="7">
    <location>
        <begin position="382"/>
        <end position="404"/>
    </location>
</feature>
<comment type="subcellular location">
    <subcellularLocation>
        <location evidence="1">Membrane</location>
        <topology evidence="1">Multi-pass membrane protein</topology>
    </subcellularLocation>
</comment>
<name>A0A7S0SSW0_9STRA</name>
<feature type="transmembrane region" description="Helical" evidence="7">
    <location>
        <begin position="193"/>
        <end position="216"/>
    </location>
</feature>
<feature type="transmembrane region" description="Helical" evidence="7">
    <location>
        <begin position="90"/>
        <end position="111"/>
    </location>
</feature>
<evidence type="ECO:0000256" key="2">
    <source>
        <dbReference type="ARBA" id="ARBA00006665"/>
    </source>
</evidence>
<keyword evidence="5 7" id="KW-0472">Membrane</keyword>
<gene>
    <name evidence="9" type="ORF">CNEB1095_LOCUS768</name>
</gene>
<evidence type="ECO:0000256" key="4">
    <source>
        <dbReference type="ARBA" id="ARBA00022989"/>
    </source>
</evidence>
<dbReference type="PANTHER" id="PTHR10383:SF9">
    <property type="entry name" value="SERINE INCORPORATOR, ISOFORM F"/>
    <property type="match status" value="1"/>
</dbReference>